<evidence type="ECO:0000256" key="4">
    <source>
        <dbReference type="ARBA" id="ARBA00023143"/>
    </source>
</evidence>
<reference evidence="7" key="2">
    <citation type="submission" date="2021-07" db="EMBL/GenBank/DDBJ databases">
        <authorList>
            <consortium name="Clinical and Environmental Microbiology Branch: Whole genome sequencing antimicrobial resistance pathogens in the healthcare setting"/>
        </authorList>
    </citation>
    <scope>NUCLEOTIDE SEQUENCE</scope>
    <source>
        <strain evidence="7">2021DK-00049</strain>
    </source>
</reference>
<evidence type="ECO:0000313" key="8">
    <source>
        <dbReference type="Proteomes" id="UP000263627"/>
    </source>
</evidence>
<organism evidence="7">
    <name type="scientific">Citrobacter freundii</name>
    <dbReference type="NCBI Taxonomy" id="546"/>
    <lineage>
        <taxon>Bacteria</taxon>
        <taxon>Pseudomonadati</taxon>
        <taxon>Pseudomonadota</taxon>
        <taxon>Gammaproteobacteria</taxon>
        <taxon>Enterobacterales</taxon>
        <taxon>Enterobacteriaceae</taxon>
        <taxon>Citrobacter</taxon>
        <taxon>Citrobacter freundii complex</taxon>
    </lineage>
</organism>
<dbReference type="PRINTS" id="PR01006">
    <property type="entry name" value="FLGHOOKFLIE"/>
</dbReference>
<dbReference type="GO" id="GO:0003774">
    <property type="term" value="F:cytoskeletal motor activity"/>
    <property type="evidence" value="ECO:0007669"/>
    <property type="project" value="InterPro"/>
</dbReference>
<dbReference type="GO" id="GO:0071973">
    <property type="term" value="P:bacterial-type flagellum-dependent cell motility"/>
    <property type="evidence" value="ECO:0007669"/>
    <property type="project" value="InterPro"/>
</dbReference>
<keyword evidence="7" id="KW-0966">Cell projection</keyword>
<protein>
    <recommendedName>
        <fullName evidence="3 5">Flagellar hook-basal body complex protein FliE</fullName>
    </recommendedName>
</protein>
<dbReference type="OrthoDB" id="8909229at2"/>
<evidence type="ECO:0000256" key="1">
    <source>
        <dbReference type="ARBA" id="ARBA00004117"/>
    </source>
</evidence>
<dbReference type="RefSeq" id="WP_016149599.1">
    <property type="nucleotide sequence ID" value="NZ_AP028314.1"/>
</dbReference>
<evidence type="ECO:0000256" key="3">
    <source>
        <dbReference type="ARBA" id="ARBA00018024"/>
    </source>
</evidence>
<dbReference type="EMBL" id="CP032184">
    <property type="protein sequence ID" value="AXZ46850.1"/>
    <property type="molecule type" value="Genomic_DNA"/>
</dbReference>
<dbReference type="GO" id="GO:0005198">
    <property type="term" value="F:structural molecule activity"/>
    <property type="evidence" value="ECO:0007669"/>
    <property type="project" value="InterPro"/>
</dbReference>
<keyword evidence="7" id="KW-0282">Flagellum</keyword>
<evidence type="ECO:0000313" key="7">
    <source>
        <dbReference type="EMBL" id="EHT9940597.1"/>
    </source>
</evidence>
<comment type="subcellular location">
    <subcellularLocation>
        <location evidence="1 5">Bacterial flagellum basal body</location>
    </subcellularLocation>
</comment>
<dbReference type="PANTHER" id="PTHR34653">
    <property type="match status" value="1"/>
</dbReference>
<keyword evidence="7" id="KW-0969">Cilium</keyword>
<sequence length="120" mass="12769">MSINTIAPASTMQTQMMQDMQQMKAVAQAPVLSPMQINAVGAQSASSPVSFDRVMQGALNHVDQFQQVAEQKQTAIEMGKSDDLAGAMIASQQASLSFSALVQVRNKVASGFNDLMSMSV</sequence>
<name>A0A0D7LE30_CITFR</name>
<accession>A0A0D7LE30</accession>
<dbReference type="InterPro" id="IPR001624">
    <property type="entry name" value="FliE"/>
</dbReference>
<dbReference type="AlphaFoldDB" id="A0A0D7LE30"/>
<reference evidence="6 8" key="1">
    <citation type="submission" date="2018-09" db="EMBL/GenBank/DDBJ databases">
        <title>Whole genome sequencing of Citrobacter freundii AR_0116.</title>
        <authorList>
            <person name="Conlan S."/>
            <person name="Thomas P.J."/>
            <person name="Mullikin J."/>
            <person name="Frank K.M."/>
            <person name="Segre J.A."/>
        </authorList>
    </citation>
    <scope>NUCLEOTIDE SEQUENCE [LARGE SCALE GENOMIC DNA]</scope>
    <source>
        <strain evidence="6 8">AR_0116</strain>
    </source>
</reference>
<comment type="similarity">
    <text evidence="2 5">Belongs to the FliE family.</text>
</comment>
<dbReference type="EMBL" id="ABBJDF010000022">
    <property type="protein sequence ID" value="EHT9940597.1"/>
    <property type="molecule type" value="Genomic_DNA"/>
</dbReference>
<proteinExistence type="inferred from homology"/>
<dbReference type="GO" id="GO:0009425">
    <property type="term" value="C:bacterial-type flagellum basal body"/>
    <property type="evidence" value="ECO:0007669"/>
    <property type="project" value="UniProtKB-SubCell"/>
</dbReference>
<evidence type="ECO:0000256" key="2">
    <source>
        <dbReference type="ARBA" id="ARBA00009272"/>
    </source>
</evidence>
<keyword evidence="4 5" id="KW-0975">Bacterial flagellum</keyword>
<dbReference type="PANTHER" id="PTHR34653:SF1">
    <property type="entry name" value="FLAGELLAR HOOK-BASAL BODY COMPLEX PROTEIN FLIE"/>
    <property type="match status" value="1"/>
</dbReference>
<gene>
    <name evidence="5" type="primary">fliE</name>
    <name evidence="6" type="ORF">AM363_07720</name>
    <name evidence="7" type="ORF">KY227_003709</name>
</gene>
<dbReference type="HAMAP" id="MF_00724">
    <property type="entry name" value="FliE"/>
    <property type="match status" value="1"/>
</dbReference>
<dbReference type="Proteomes" id="UP000263627">
    <property type="component" value="Chromosome"/>
</dbReference>
<evidence type="ECO:0000313" key="6">
    <source>
        <dbReference type="EMBL" id="AXZ46850.1"/>
    </source>
</evidence>
<dbReference type="GeneID" id="83645208"/>
<dbReference type="Pfam" id="PF02049">
    <property type="entry name" value="FliE"/>
    <property type="match status" value="1"/>
</dbReference>
<evidence type="ECO:0000256" key="5">
    <source>
        <dbReference type="HAMAP-Rule" id="MF_00724"/>
    </source>
</evidence>